<feature type="region of interest" description="Disordered" evidence="1">
    <location>
        <begin position="177"/>
        <end position="210"/>
    </location>
</feature>
<evidence type="ECO:0000313" key="5">
    <source>
        <dbReference type="Proteomes" id="UP000813444"/>
    </source>
</evidence>
<evidence type="ECO:0000256" key="1">
    <source>
        <dbReference type="SAM" id="MobiDB-lite"/>
    </source>
</evidence>
<dbReference type="Pfam" id="PF17733">
    <property type="entry name" value="KPWE_dom"/>
    <property type="match status" value="1"/>
</dbReference>
<sequence length="233" mass="25392">MEQTPASASGADAIRSLKNDDAIFQAFDGYPWKKDPMFTSGLYAILGNPGSVTSQESLRDMAVHARIFYYAQRIGVTIDFARYQSWLAQHPNHQAPDVLPDEYREQGKPAQDAAAALTWQQAAPKADLYVDRKAAPQATEDGEPNYPMGFAEMLRLLQEGKPIPGIKQIPNTVVRDPTVKPVGSRPVPKKPWEKDVAPASVELETNKTLDADFPPIEAAESAATEAQAAGQSS</sequence>
<dbReference type="Pfam" id="PF25871">
    <property type="entry name" value="HTH_76"/>
    <property type="match status" value="1"/>
</dbReference>
<comment type="caution">
    <text evidence="4">The sequence shown here is derived from an EMBL/GenBank/DDBJ whole genome shotgun (WGS) entry which is preliminary data.</text>
</comment>
<evidence type="ECO:0000313" key="4">
    <source>
        <dbReference type="EMBL" id="KAH7321191.1"/>
    </source>
</evidence>
<dbReference type="Proteomes" id="UP000813444">
    <property type="component" value="Unassembled WGS sequence"/>
</dbReference>
<dbReference type="InterPro" id="IPR040554">
    <property type="entry name" value="KPWE_PEX14_dom"/>
</dbReference>
<dbReference type="OrthoDB" id="9936937at2759"/>
<reference evidence="4" key="1">
    <citation type="journal article" date="2021" name="Nat. Commun.">
        <title>Genetic determinants of endophytism in the Arabidopsis root mycobiome.</title>
        <authorList>
            <person name="Mesny F."/>
            <person name="Miyauchi S."/>
            <person name="Thiergart T."/>
            <person name="Pickel B."/>
            <person name="Atanasova L."/>
            <person name="Karlsson M."/>
            <person name="Huettel B."/>
            <person name="Barry K.W."/>
            <person name="Haridas S."/>
            <person name="Chen C."/>
            <person name="Bauer D."/>
            <person name="Andreopoulos W."/>
            <person name="Pangilinan J."/>
            <person name="LaButti K."/>
            <person name="Riley R."/>
            <person name="Lipzen A."/>
            <person name="Clum A."/>
            <person name="Drula E."/>
            <person name="Henrissat B."/>
            <person name="Kohler A."/>
            <person name="Grigoriev I.V."/>
            <person name="Martin F.M."/>
            <person name="Hacquard S."/>
        </authorList>
    </citation>
    <scope>NUCLEOTIDE SEQUENCE</scope>
    <source>
        <strain evidence="4">MPI-CAGE-CH-0235</strain>
    </source>
</reference>
<evidence type="ECO:0000259" key="2">
    <source>
        <dbReference type="Pfam" id="PF17733"/>
    </source>
</evidence>
<dbReference type="PANTHER" id="PTHR36855">
    <property type="entry name" value="CHROMOSOME 10, WHOLE GENOME SHOTGUN SEQUENCE"/>
    <property type="match status" value="1"/>
</dbReference>
<name>A0A8K0SSH4_9HYPO</name>
<gene>
    <name evidence="4" type="ORF">B0I35DRAFT_477703</name>
</gene>
<dbReference type="PANTHER" id="PTHR36855:SF1">
    <property type="entry name" value="PEROXISOME MEMBRANE ANCHOR PROTEIN PEX14P N-TERMINAL DOMAIN-CONTAINING PROTEIN"/>
    <property type="match status" value="1"/>
</dbReference>
<dbReference type="InterPro" id="IPR058841">
    <property type="entry name" value="HTH_76"/>
</dbReference>
<feature type="domain" description="PEX14-like helix-turn-helix" evidence="3">
    <location>
        <begin position="21"/>
        <end position="91"/>
    </location>
</feature>
<dbReference type="EMBL" id="JAGPNK010000005">
    <property type="protein sequence ID" value="KAH7321191.1"/>
    <property type="molecule type" value="Genomic_DNA"/>
</dbReference>
<feature type="domain" description="Peroxisomal membrane protein PEX14-like KPWE" evidence="2">
    <location>
        <begin position="146"/>
        <end position="194"/>
    </location>
</feature>
<organism evidence="4 5">
    <name type="scientific">Stachybotrys elegans</name>
    <dbReference type="NCBI Taxonomy" id="80388"/>
    <lineage>
        <taxon>Eukaryota</taxon>
        <taxon>Fungi</taxon>
        <taxon>Dikarya</taxon>
        <taxon>Ascomycota</taxon>
        <taxon>Pezizomycotina</taxon>
        <taxon>Sordariomycetes</taxon>
        <taxon>Hypocreomycetidae</taxon>
        <taxon>Hypocreales</taxon>
        <taxon>Stachybotryaceae</taxon>
        <taxon>Stachybotrys</taxon>
    </lineage>
</organism>
<proteinExistence type="predicted"/>
<accession>A0A8K0SSH4</accession>
<evidence type="ECO:0000259" key="3">
    <source>
        <dbReference type="Pfam" id="PF25871"/>
    </source>
</evidence>
<protein>
    <submittedName>
        <fullName evidence="4">Uncharacterized protein</fullName>
    </submittedName>
</protein>
<keyword evidence="5" id="KW-1185">Reference proteome</keyword>
<dbReference type="AlphaFoldDB" id="A0A8K0SSH4"/>